<comment type="caution">
    <text evidence="1">The sequence shown here is derived from an EMBL/GenBank/DDBJ whole genome shotgun (WGS) entry which is preliminary data.</text>
</comment>
<proteinExistence type="predicted"/>
<name>A0A9D1SFP9_9FIRM</name>
<dbReference type="Proteomes" id="UP000824109">
    <property type="component" value="Unassembled WGS sequence"/>
</dbReference>
<evidence type="ECO:0000313" key="1">
    <source>
        <dbReference type="EMBL" id="HIU57938.1"/>
    </source>
</evidence>
<gene>
    <name evidence="1" type="ORF">IAA61_09060</name>
</gene>
<dbReference type="AlphaFoldDB" id="A0A9D1SFP9"/>
<reference evidence="1" key="1">
    <citation type="submission" date="2020-10" db="EMBL/GenBank/DDBJ databases">
        <authorList>
            <person name="Gilroy R."/>
        </authorList>
    </citation>
    <scope>NUCLEOTIDE SEQUENCE</scope>
    <source>
        <strain evidence="1">USAMLcec3-3695</strain>
    </source>
</reference>
<dbReference type="EMBL" id="DVNB01000091">
    <property type="protein sequence ID" value="HIU57938.1"/>
    <property type="molecule type" value="Genomic_DNA"/>
</dbReference>
<accession>A0A9D1SFP9</accession>
<reference evidence="1" key="2">
    <citation type="journal article" date="2021" name="PeerJ">
        <title>Extensive microbial diversity within the chicken gut microbiome revealed by metagenomics and culture.</title>
        <authorList>
            <person name="Gilroy R."/>
            <person name="Ravi A."/>
            <person name="Getino M."/>
            <person name="Pursley I."/>
            <person name="Horton D.L."/>
            <person name="Alikhan N.F."/>
            <person name="Baker D."/>
            <person name="Gharbi K."/>
            <person name="Hall N."/>
            <person name="Watson M."/>
            <person name="Adriaenssens E.M."/>
            <person name="Foster-Nyarko E."/>
            <person name="Jarju S."/>
            <person name="Secka A."/>
            <person name="Antonio M."/>
            <person name="Oren A."/>
            <person name="Chaudhuri R.R."/>
            <person name="La Ragione R."/>
            <person name="Hildebrand F."/>
            <person name="Pallen M.J."/>
        </authorList>
    </citation>
    <scope>NUCLEOTIDE SEQUENCE</scope>
    <source>
        <strain evidence="1">USAMLcec3-3695</strain>
    </source>
</reference>
<protein>
    <submittedName>
        <fullName evidence="1">Uncharacterized protein</fullName>
    </submittedName>
</protein>
<sequence length="74" mass="8589">MYSTAEIMNIGMECLIENLGIVEAEQFISAIKRENFDYTKWQRVYYDRMPAGAFLDAAEKYGETHPYKGKGREV</sequence>
<organism evidence="1 2">
    <name type="scientific">Candidatus Ornithomonoglobus merdipullorum</name>
    <dbReference type="NCBI Taxonomy" id="2840895"/>
    <lineage>
        <taxon>Bacteria</taxon>
        <taxon>Bacillati</taxon>
        <taxon>Bacillota</taxon>
        <taxon>Clostridia</taxon>
        <taxon>Candidatus Ornithomonoglobus</taxon>
    </lineage>
</organism>
<evidence type="ECO:0000313" key="2">
    <source>
        <dbReference type="Proteomes" id="UP000824109"/>
    </source>
</evidence>